<evidence type="ECO:0000313" key="3">
    <source>
        <dbReference type="Proteomes" id="UP000238164"/>
    </source>
</evidence>
<protein>
    <recommendedName>
        <fullName evidence="4">ABC3 transporter permease protein domain-containing protein</fullName>
    </recommendedName>
</protein>
<keyword evidence="1" id="KW-0812">Transmembrane</keyword>
<name>A0A2N9JKB4_9ACTN</name>
<accession>A0A2N9JKB4</accession>
<evidence type="ECO:0000313" key="2">
    <source>
        <dbReference type="EMBL" id="SPD88013.1"/>
    </source>
</evidence>
<feature type="transmembrane region" description="Helical" evidence="1">
    <location>
        <begin position="711"/>
        <end position="737"/>
    </location>
</feature>
<keyword evidence="3" id="KW-1185">Reference proteome</keyword>
<dbReference type="EMBL" id="LT985188">
    <property type="protein sequence ID" value="SPD88013.1"/>
    <property type="molecule type" value="Genomic_DNA"/>
</dbReference>
<feature type="transmembrane region" description="Helical" evidence="1">
    <location>
        <begin position="295"/>
        <end position="320"/>
    </location>
</feature>
<gene>
    <name evidence="2" type="ORF">MPLG2_2983</name>
</gene>
<feature type="transmembrane region" description="Helical" evidence="1">
    <location>
        <begin position="340"/>
        <end position="367"/>
    </location>
</feature>
<keyword evidence="1" id="KW-0472">Membrane</keyword>
<evidence type="ECO:0000256" key="1">
    <source>
        <dbReference type="SAM" id="Phobius"/>
    </source>
</evidence>
<feature type="transmembrane region" description="Helical" evidence="1">
    <location>
        <begin position="449"/>
        <end position="471"/>
    </location>
</feature>
<organism evidence="2 3">
    <name type="scientific">Micropruina glycogenica</name>
    <dbReference type="NCBI Taxonomy" id="75385"/>
    <lineage>
        <taxon>Bacteria</taxon>
        <taxon>Bacillati</taxon>
        <taxon>Actinomycetota</taxon>
        <taxon>Actinomycetes</taxon>
        <taxon>Propionibacteriales</taxon>
        <taxon>Nocardioidaceae</taxon>
        <taxon>Micropruina</taxon>
    </lineage>
</organism>
<sequence length="789" mass="81592">MVFARPLGLVSALMMRSALMRRIGVAMALVAAALVLASSVVGSLSLANSQAAERDLGEFEFGAQLPVALTPGSAIPRVDMTATASAVLVSSGDLRVTEQPQTRAAFIETNWQANPLPLRYQLVSGRWPRSAGEVATSAPVGASVHVLGDVAVQVVGEVVDRYDRHGFTIAAAPGTWSSWHVADLSTRFPNTLATATYLWIGDRDAGLDALALVAAKHGMSAASARGQMSGLLLERDQYLATDKATAAKRFPLVLGLPVAIVPLLAGVICGGLAARWSRRVAKQLQQIGVPDRLTVSARMLATLAATSAGVLTGCVVAAGAGLAVRPALDAAANQPLAPFAIGWGDMILVLAGSLVGTSIGMLSSGLVKVAKAVRFGARPRRVAAGIAALSLVSQFPGPDDGIAMTVTYSLFAMTVALLSPDVLTLLIESTKRRGMATQLGAAMLNPRQGFVAALLAPLTLVISLSGGAIAITAGSLAAANAQLTASIPPGFAVLRTLDASKPVPSSIRSRFEEVTGLSNPIVSWGAGIEDLPRGFDGEPRLFSSLADIERWLGHPLTTQQATALESGALGLFAPAEGKVAISPVEGRWVDLEPVQIDAPKEWAANYGGILLEPAVSRLRLKKVNEEIIYSSVSADQQISVADAAARLGIEPGYIVFNKLPVPYSLPDSFRWALAALCVVAAGLMVILVTGQARAMRPQLGALKAIGVPQSWIAQVLGFQVALVCLTSGVLAGGVVVGGNLILWAATPDALVPRPDPLSLVVVAAVTVVGALAGMGSGLMTLRSSERSVF</sequence>
<feature type="transmembrane region" description="Helical" evidence="1">
    <location>
        <begin position="669"/>
        <end position="690"/>
    </location>
</feature>
<evidence type="ECO:0008006" key="4">
    <source>
        <dbReference type="Google" id="ProtNLM"/>
    </source>
</evidence>
<feature type="transmembrane region" description="Helical" evidence="1">
    <location>
        <begin position="252"/>
        <end position="274"/>
    </location>
</feature>
<feature type="transmembrane region" description="Helical" evidence="1">
    <location>
        <begin position="757"/>
        <end position="781"/>
    </location>
</feature>
<dbReference type="Proteomes" id="UP000238164">
    <property type="component" value="Chromosome 1"/>
</dbReference>
<feature type="transmembrane region" description="Helical" evidence="1">
    <location>
        <begin position="408"/>
        <end position="428"/>
    </location>
</feature>
<dbReference type="KEGG" id="mgg:MPLG2_2983"/>
<keyword evidence="1" id="KW-1133">Transmembrane helix</keyword>
<dbReference type="AlphaFoldDB" id="A0A2N9JKB4"/>
<reference evidence="2 3" key="1">
    <citation type="submission" date="2018-02" db="EMBL/GenBank/DDBJ databases">
        <authorList>
            <person name="Cohen D.B."/>
            <person name="Kent A.D."/>
        </authorList>
    </citation>
    <scope>NUCLEOTIDE SEQUENCE [LARGE SCALE GENOMIC DNA]</scope>
    <source>
        <strain evidence="2">1</strain>
    </source>
</reference>
<proteinExistence type="predicted"/>